<sequence length="196" mass="22026">MFKDLHDYLYHLSETGGLPMKPVGIVLGLALLAGHLMAWKSGDKAKTFLRGFPRNYGWGALLLTIDFIWGMMVLANMDMGEFFFLRKWFLTLVPIGFVLVLAYVREFLAVRALGSLMLLMAGPTLASAFLQPQHTRLLLPVLAYAWIIVGMYFIGMPYLMRDWITWVVAKDARWKAAVWGGVAYGAALLVLAVTTY</sequence>
<dbReference type="EMBL" id="BKAG01000061">
    <property type="protein sequence ID" value="GEP45859.1"/>
    <property type="molecule type" value="Genomic_DNA"/>
</dbReference>
<evidence type="ECO:0000256" key="1">
    <source>
        <dbReference type="SAM" id="Phobius"/>
    </source>
</evidence>
<keyword evidence="1" id="KW-1133">Transmembrane helix</keyword>
<feature type="transmembrane region" description="Helical" evidence="1">
    <location>
        <begin position="88"/>
        <end position="104"/>
    </location>
</feature>
<gene>
    <name evidence="2" type="ORF">BGE01nite_51500</name>
</gene>
<comment type="caution">
    <text evidence="2">The sequence shown here is derived from an EMBL/GenBank/DDBJ whole genome shotgun (WGS) entry which is preliminary data.</text>
</comment>
<dbReference type="Proteomes" id="UP000321577">
    <property type="component" value="Unassembled WGS sequence"/>
</dbReference>
<keyword evidence="1" id="KW-0472">Membrane</keyword>
<dbReference type="AlphaFoldDB" id="A0A512MGK5"/>
<dbReference type="OrthoDB" id="199303at2"/>
<feature type="transmembrane region" description="Helical" evidence="1">
    <location>
        <begin position="176"/>
        <end position="194"/>
    </location>
</feature>
<keyword evidence="3" id="KW-1185">Reference proteome</keyword>
<feature type="transmembrane region" description="Helical" evidence="1">
    <location>
        <begin position="137"/>
        <end position="156"/>
    </location>
</feature>
<feature type="transmembrane region" description="Helical" evidence="1">
    <location>
        <begin position="110"/>
        <end position="130"/>
    </location>
</feature>
<dbReference type="RefSeq" id="WP_146855191.1">
    <property type="nucleotide sequence ID" value="NZ_BKAG01000061.1"/>
</dbReference>
<accession>A0A512MGK5</accession>
<proteinExistence type="predicted"/>
<protein>
    <submittedName>
        <fullName evidence="2">Uncharacterized protein</fullName>
    </submittedName>
</protein>
<evidence type="ECO:0000313" key="3">
    <source>
        <dbReference type="Proteomes" id="UP000321577"/>
    </source>
</evidence>
<feature type="transmembrane region" description="Helical" evidence="1">
    <location>
        <begin position="58"/>
        <end position="76"/>
    </location>
</feature>
<name>A0A512MGK5_9BACT</name>
<organism evidence="2 3">
    <name type="scientific">Brevifollis gellanilyticus</name>
    <dbReference type="NCBI Taxonomy" id="748831"/>
    <lineage>
        <taxon>Bacteria</taxon>
        <taxon>Pseudomonadati</taxon>
        <taxon>Verrucomicrobiota</taxon>
        <taxon>Verrucomicrobiia</taxon>
        <taxon>Verrucomicrobiales</taxon>
        <taxon>Verrucomicrobiaceae</taxon>
    </lineage>
</organism>
<reference evidence="2 3" key="1">
    <citation type="submission" date="2019-07" db="EMBL/GenBank/DDBJ databases">
        <title>Whole genome shotgun sequence of Brevifollis gellanilyticus NBRC 108608.</title>
        <authorList>
            <person name="Hosoyama A."/>
            <person name="Uohara A."/>
            <person name="Ohji S."/>
            <person name="Ichikawa N."/>
        </authorList>
    </citation>
    <scope>NUCLEOTIDE SEQUENCE [LARGE SCALE GENOMIC DNA]</scope>
    <source>
        <strain evidence="2 3">NBRC 108608</strain>
    </source>
</reference>
<keyword evidence="1" id="KW-0812">Transmembrane</keyword>
<evidence type="ECO:0000313" key="2">
    <source>
        <dbReference type="EMBL" id="GEP45859.1"/>
    </source>
</evidence>